<evidence type="ECO:0000313" key="2">
    <source>
        <dbReference type="Proteomes" id="UP000053398"/>
    </source>
</evidence>
<reference evidence="1 2" key="1">
    <citation type="submission" date="2015-10" db="EMBL/GenBank/DDBJ databases">
        <title>Draft genome sequence of Streptomyces corchorusii DSM 40340, type strain for the species Streptomyces corchorusii.</title>
        <authorList>
            <person name="Ruckert C."/>
            <person name="Winkler A."/>
            <person name="Kalinowski J."/>
            <person name="Kampfer P."/>
            <person name="Glaeser S."/>
        </authorList>
    </citation>
    <scope>NUCLEOTIDE SEQUENCE [LARGE SCALE GENOMIC DNA]</scope>
    <source>
        <strain evidence="1 2">DSM 40340</strain>
    </source>
</reference>
<gene>
    <name evidence="1" type="ORF">AQJ11_16675</name>
</gene>
<keyword evidence="2" id="KW-1185">Reference proteome</keyword>
<organism evidence="1 2">
    <name type="scientific">Streptomyces corchorusii</name>
    <name type="common">Streptomyces chibaensis</name>
    <dbReference type="NCBI Taxonomy" id="1903"/>
    <lineage>
        <taxon>Bacteria</taxon>
        <taxon>Bacillati</taxon>
        <taxon>Actinomycetota</taxon>
        <taxon>Actinomycetes</taxon>
        <taxon>Kitasatosporales</taxon>
        <taxon>Streptomycetaceae</taxon>
        <taxon>Streptomyces</taxon>
    </lineage>
</organism>
<sequence length="104" mass="11307">MACSTFGRELQLQSRVVSFGQVDQALAYRRQSSPDHTSIRLSLSSDERHVPENPLATHKADACLAEVSVSTTVKRSVRAVAVNSAVVRRSGLRAGETCVIVNLR</sequence>
<dbReference type="Proteomes" id="UP000053398">
    <property type="component" value="Unassembled WGS sequence"/>
</dbReference>
<proteinExistence type="predicted"/>
<name>A0A101QBS5_STRCK</name>
<dbReference type="AlphaFoldDB" id="A0A101QBS5"/>
<protein>
    <submittedName>
        <fullName evidence="1">Uncharacterized protein</fullName>
    </submittedName>
</protein>
<dbReference type="EMBL" id="LMWP01000017">
    <property type="protein sequence ID" value="KUN26915.1"/>
    <property type="molecule type" value="Genomic_DNA"/>
</dbReference>
<comment type="caution">
    <text evidence="1">The sequence shown here is derived from an EMBL/GenBank/DDBJ whole genome shotgun (WGS) entry which is preliminary data.</text>
</comment>
<evidence type="ECO:0000313" key="1">
    <source>
        <dbReference type="EMBL" id="KUN26915.1"/>
    </source>
</evidence>
<accession>A0A101QBS5</accession>